<evidence type="ECO:0000313" key="4">
    <source>
        <dbReference type="EMBL" id="AQK51374.1"/>
    </source>
</evidence>
<dbReference type="ExpressionAtlas" id="A0A1D6PY49">
    <property type="expression patterns" value="baseline and differential"/>
</dbReference>
<name>A0A1D6PY49_MAIZE</name>
<dbReference type="Gene3D" id="3.60.10.10">
    <property type="entry name" value="Endonuclease/exonuclease/phosphatase"/>
    <property type="match status" value="1"/>
</dbReference>
<feature type="compositionally biased region" description="Low complexity" evidence="2">
    <location>
        <begin position="358"/>
        <end position="367"/>
    </location>
</feature>
<dbReference type="Pfam" id="PF22669">
    <property type="entry name" value="Exo_endo_phos2"/>
    <property type="match status" value="1"/>
</dbReference>
<dbReference type="SUPFAM" id="SSF56219">
    <property type="entry name" value="DNase I-like"/>
    <property type="match status" value="1"/>
</dbReference>
<sequence>MTFTKPQGSAASATAVQLHKAVSANENQADEGRPDLAEADMVIFLGDLNYRLDGITYDEARDMVSQRSFDWLRERDQLRAEMKAGNVFQGMREGPIRFPPTYKFQRHQSGLSGYDSGEKKRIPAWCDRILYRDSRPVPIAECSLECPVVAAITAYESCMDVTDSDHKPVRCTFSVDIARVDELIRRQEFGKIIESNKKVRSLLRELRSVPDTVVNANNITLENHQEDVILRITNNCETSKAAFEILCEGQTVRKQGGTQSEELLPRASFGFPLWLEVQPSMGLIGPGETAEVVVRHDDFLTQEEYVDGAQRNRWREATRDLEVVLSVTVTGSSSSSAEAVAHRVTVRHCCPAPPAPLPANRRSAAASPRDDVAASDNQSNHLHRSDLASFGSSEVRDLCGGL</sequence>
<dbReference type="InterPro" id="IPR000300">
    <property type="entry name" value="IPPc"/>
</dbReference>
<dbReference type="InterPro" id="IPR056455">
    <property type="entry name" value="Ig-like_IP5PC_F"/>
</dbReference>
<feature type="domain" description="Inositol polyphosphate-related phosphatase" evidence="3">
    <location>
        <begin position="1"/>
        <end position="181"/>
    </location>
</feature>
<dbReference type="InterPro" id="IPR046985">
    <property type="entry name" value="IP5"/>
</dbReference>
<proteinExistence type="inferred from homology"/>
<protein>
    <submittedName>
        <fullName evidence="4">Type II inositol polyphosphate 5-phosphatase 15</fullName>
    </submittedName>
</protein>
<evidence type="ECO:0000256" key="2">
    <source>
        <dbReference type="SAM" id="MobiDB-lite"/>
    </source>
</evidence>
<dbReference type="AlphaFoldDB" id="A0A1D6PY49"/>
<dbReference type="PANTHER" id="PTHR11200:SF300">
    <property type="entry name" value="TYPE II INOSITOL 1,4,5-TRISPHOSPHATE 5-PHOSPHATASE"/>
    <property type="match status" value="1"/>
</dbReference>
<gene>
    <name evidence="4" type="ORF">ZEAMMB73_Zm00001d049785</name>
</gene>
<dbReference type="PANTHER" id="PTHR11200">
    <property type="entry name" value="INOSITOL 5-PHOSPHATASE"/>
    <property type="match status" value="1"/>
</dbReference>
<accession>A0A1D6PY49</accession>
<comment type="similarity">
    <text evidence="1">Belongs to the inositol polyphosphate 5-phosphatase family.</text>
</comment>
<reference evidence="4" key="1">
    <citation type="submission" date="2015-12" db="EMBL/GenBank/DDBJ databases">
        <title>Update maize B73 reference genome by single molecule sequencing technologies.</title>
        <authorList>
            <consortium name="Maize Genome Sequencing Project"/>
            <person name="Ware D."/>
        </authorList>
    </citation>
    <scope>NUCLEOTIDE SEQUENCE</scope>
    <source>
        <tissue evidence="4">Seedling</tissue>
    </source>
</reference>
<evidence type="ECO:0000256" key="1">
    <source>
        <dbReference type="ARBA" id="ARBA00010768"/>
    </source>
</evidence>
<feature type="region of interest" description="Disordered" evidence="2">
    <location>
        <begin position="352"/>
        <end position="387"/>
    </location>
</feature>
<dbReference type="InterPro" id="IPR036691">
    <property type="entry name" value="Endo/exonu/phosph_ase_sf"/>
</dbReference>
<dbReference type="EMBL" id="CM000780">
    <property type="protein sequence ID" value="AQK51374.1"/>
    <property type="molecule type" value="Genomic_DNA"/>
</dbReference>
<dbReference type="GO" id="GO:0046856">
    <property type="term" value="P:phosphatidylinositol dephosphorylation"/>
    <property type="evidence" value="ECO:0007669"/>
    <property type="project" value="InterPro"/>
</dbReference>
<dbReference type="SMART" id="SM00128">
    <property type="entry name" value="IPPc"/>
    <property type="match status" value="1"/>
</dbReference>
<dbReference type="Pfam" id="PF23755">
    <property type="entry name" value="Ig-like_IP5PC_F"/>
    <property type="match status" value="1"/>
</dbReference>
<organism evidence="4">
    <name type="scientific">Zea mays</name>
    <name type="common">Maize</name>
    <dbReference type="NCBI Taxonomy" id="4577"/>
    <lineage>
        <taxon>Eukaryota</taxon>
        <taxon>Viridiplantae</taxon>
        <taxon>Streptophyta</taxon>
        <taxon>Embryophyta</taxon>
        <taxon>Tracheophyta</taxon>
        <taxon>Spermatophyta</taxon>
        <taxon>Magnoliopsida</taxon>
        <taxon>Liliopsida</taxon>
        <taxon>Poales</taxon>
        <taxon>Poaceae</taxon>
        <taxon>PACMAD clade</taxon>
        <taxon>Panicoideae</taxon>
        <taxon>Andropogonodae</taxon>
        <taxon>Andropogoneae</taxon>
        <taxon>Tripsacinae</taxon>
        <taxon>Zea</taxon>
    </lineage>
</organism>
<evidence type="ECO:0000259" key="3">
    <source>
        <dbReference type="SMART" id="SM00128"/>
    </source>
</evidence>
<dbReference type="GO" id="GO:0016791">
    <property type="term" value="F:phosphatase activity"/>
    <property type="evidence" value="ECO:0007669"/>
    <property type="project" value="InterPro"/>
</dbReference>